<evidence type="ECO:0000313" key="2">
    <source>
        <dbReference type="Proteomes" id="UP000250434"/>
    </source>
</evidence>
<gene>
    <name evidence="1" type="ORF">A4R43_13015</name>
</gene>
<name>A0A344LK72_9PSEU</name>
<evidence type="ECO:0008006" key="3">
    <source>
        <dbReference type="Google" id="ProtNLM"/>
    </source>
</evidence>
<dbReference type="Proteomes" id="UP000250434">
    <property type="component" value="Chromosome"/>
</dbReference>
<dbReference type="EMBL" id="CP015163">
    <property type="protein sequence ID" value="AXB48446.1"/>
    <property type="molecule type" value="Genomic_DNA"/>
</dbReference>
<dbReference type="Pfam" id="PF13576">
    <property type="entry name" value="Pentapeptide_3"/>
    <property type="match status" value="2"/>
</dbReference>
<sequence>MFAAAACWLLLALYGDGNEASKTRLEGVRTVGTVVLGAGGAVALLLTARRQQTAEHDLATKRHDLILREEANADLRHDAAERRITELYLKAVEQLGADKATVRLAGLYALDRLAQDNSAQRQTIVNVISAYLRMPYELPSSAPGAEEPPEARRDRWEKLQEREVRVTAQRILTEHLDPALRDAGRFWEDIDLDLSGALLIDFTLRDCRVNNARFTDATFAGETRLLGIEFTGETWFERATFTDDAWFCQAAFQGITRFDQATFASNARFDGTAFTGASVFRDATFLGESNFDDSVFRGRVVFARANFARTASFRRTSFLDDAYLPAVTFNRDTYFLGSRFAKDAWFSQVFFNGNTSFEDATFSGDIRFTDATLDGSPYWPSQLTPREADHFDNTAPD</sequence>
<evidence type="ECO:0000313" key="1">
    <source>
        <dbReference type="EMBL" id="AXB48446.1"/>
    </source>
</evidence>
<keyword evidence="2" id="KW-1185">Reference proteome</keyword>
<proteinExistence type="predicted"/>
<organism evidence="1 2">
    <name type="scientific">Amycolatopsis albispora</name>
    <dbReference type="NCBI Taxonomy" id="1804986"/>
    <lineage>
        <taxon>Bacteria</taxon>
        <taxon>Bacillati</taxon>
        <taxon>Actinomycetota</taxon>
        <taxon>Actinomycetes</taxon>
        <taxon>Pseudonocardiales</taxon>
        <taxon>Pseudonocardiaceae</taxon>
        <taxon>Amycolatopsis</taxon>
    </lineage>
</organism>
<reference evidence="1 2" key="1">
    <citation type="submission" date="2016-04" db="EMBL/GenBank/DDBJ databases">
        <title>Complete genome sequence and analysis of deep-sea sediment isolate, Amycolatopsis sp. WP1.</title>
        <authorList>
            <person name="Wang H."/>
            <person name="Chen S."/>
            <person name="Wu Q."/>
        </authorList>
    </citation>
    <scope>NUCLEOTIDE SEQUENCE [LARGE SCALE GENOMIC DNA]</scope>
    <source>
        <strain evidence="1 2">WP1</strain>
    </source>
</reference>
<protein>
    <recommendedName>
        <fullName evidence="3">Pentapeptide repeat-containing protein</fullName>
    </recommendedName>
</protein>
<dbReference type="AlphaFoldDB" id="A0A344LK72"/>
<accession>A0A344LK72</accession>
<dbReference type="KEGG" id="aab:A4R43_13015"/>
<dbReference type="InterPro" id="IPR001646">
    <property type="entry name" value="5peptide_repeat"/>
</dbReference>
<dbReference type="Gene3D" id="2.160.20.80">
    <property type="entry name" value="E3 ubiquitin-protein ligase SopA"/>
    <property type="match status" value="1"/>
</dbReference>